<sequence>MASALFGHVEALQGRTPWGGFLDAGTGVNSSLWSTALKTERWVGVTGSAGHAAQVRDRAGAALRPQDRLVVGNWTDEGLLAGDRFDTVLADYLLGAVEGFSPYFQAQLFRRLKPHVGGVLYVVGLDPYVVGPVDTEADRMVRAIGRMRDVCLTLADETPYREYPAEWAVNSLTEAGFTVTSARRFPNRYRESWVNGQLDMARRRLPRIADQGLAERLGQSIERLRAEGLTLCRREDGLRSGADWVIRAAVA</sequence>
<evidence type="ECO:0000313" key="2">
    <source>
        <dbReference type="Proteomes" id="UP001055429"/>
    </source>
</evidence>
<proteinExistence type="predicted"/>
<keyword evidence="2" id="KW-1185">Reference proteome</keyword>
<keyword evidence="1" id="KW-0489">Methyltransferase</keyword>
<dbReference type="RefSeq" id="WP_249751218.1">
    <property type="nucleotide sequence ID" value="NZ_CP097298.1"/>
</dbReference>
<dbReference type="EMBL" id="CP097649">
    <property type="protein sequence ID" value="URI15994.1"/>
    <property type="molecule type" value="Genomic_DNA"/>
</dbReference>
<dbReference type="InterPro" id="IPR029063">
    <property type="entry name" value="SAM-dependent_MTases_sf"/>
</dbReference>
<name>A0ABY4SQ08_9CAUL</name>
<evidence type="ECO:0000313" key="1">
    <source>
        <dbReference type="EMBL" id="URI15994.1"/>
    </source>
</evidence>
<dbReference type="Proteomes" id="UP001055429">
    <property type="component" value="Chromosome"/>
</dbReference>
<protein>
    <submittedName>
        <fullName evidence="1">Class I SAM-dependent methyltransferase</fullName>
    </submittedName>
</protein>
<dbReference type="GO" id="GO:0008168">
    <property type="term" value="F:methyltransferase activity"/>
    <property type="evidence" value="ECO:0007669"/>
    <property type="project" value="UniProtKB-KW"/>
</dbReference>
<reference evidence="1" key="1">
    <citation type="submission" date="2022-05" db="EMBL/GenBank/DDBJ databases">
        <title>Brevundimonas albigilva TT17 genome sequence.</title>
        <authorList>
            <person name="Lee K."/>
            <person name="Son H."/>
        </authorList>
    </citation>
    <scope>NUCLEOTIDE SEQUENCE</scope>
    <source>
        <strain evidence="1">TT17</strain>
    </source>
</reference>
<keyword evidence="1" id="KW-0808">Transferase</keyword>
<dbReference type="SUPFAM" id="SSF53335">
    <property type="entry name" value="S-adenosyl-L-methionine-dependent methyltransferases"/>
    <property type="match status" value="1"/>
</dbReference>
<dbReference type="CDD" id="cd02440">
    <property type="entry name" value="AdoMet_MTases"/>
    <property type="match status" value="1"/>
</dbReference>
<gene>
    <name evidence="1" type="ORF">M8231_03140</name>
</gene>
<accession>A0ABY4SQ08</accession>
<organism evidence="1 2">
    <name type="scientific">Brevundimonas albigilva</name>
    <dbReference type="NCBI Taxonomy" id="1312364"/>
    <lineage>
        <taxon>Bacteria</taxon>
        <taxon>Pseudomonadati</taxon>
        <taxon>Pseudomonadota</taxon>
        <taxon>Alphaproteobacteria</taxon>
        <taxon>Caulobacterales</taxon>
        <taxon>Caulobacteraceae</taxon>
        <taxon>Brevundimonas</taxon>
    </lineage>
</organism>
<dbReference type="GO" id="GO:0032259">
    <property type="term" value="P:methylation"/>
    <property type="evidence" value="ECO:0007669"/>
    <property type="project" value="UniProtKB-KW"/>
</dbReference>
<dbReference type="Gene3D" id="3.40.50.150">
    <property type="entry name" value="Vaccinia Virus protein VP39"/>
    <property type="match status" value="1"/>
</dbReference>